<reference evidence="1" key="1">
    <citation type="submission" date="2017-05" db="EMBL/GenBank/DDBJ databases">
        <title>Polyphasic characterization of four soil-derived phenanthrene-degrading Acidovorax strains and proposal of Acidovorax phenanthrenivorans sp. nov.</title>
        <authorList>
            <person name="Singleton D."/>
            <person name="Lee J."/>
            <person name="Dickey A.N."/>
            <person name="Stroud A."/>
            <person name="Scholl E.H."/>
            <person name="Wright F.A."/>
            <person name="Aitken M.D."/>
        </authorList>
    </citation>
    <scope>NUCLEOTIDE SEQUENCE</scope>
    <source>
        <strain evidence="1">P4</strain>
        <plasmid evidence="1">pACP4.3</plasmid>
    </source>
</reference>
<name>A0A240UIZ5_9BURK</name>
<organism evidence="1 2">
    <name type="scientific">Acidovorax carolinensis</name>
    <dbReference type="NCBI Taxonomy" id="553814"/>
    <lineage>
        <taxon>Bacteria</taxon>
        <taxon>Pseudomonadati</taxon>
        <taxon>Pseudomonadota</taxon>
        <taxon>Betaproteobacteria</taxon>
        <taxon>Burkholderiales</taxon>
        <taxon>Comamonadaceae</taxon>
        <taxon>Acidovorax</taxon>
    </lineage>
</organism>
<evidence type="ECO:0000313" key="1">
    <source>
        <dbReference type="EMBL" id="ART61474.1"/>
    </source>
</evidence>
<accession>A0A240UIZ5</accession>
<gene>
    <name evidence="1" type="ORF">CBP36_21135</name>
</gene>
<dbReference type="KEGG" id="acip:CBP36_21135"/>
<keyword evidence="1" id="KW-0614">Plasmid</keyword>
<dbReference type="AlphaFoldDB" id="A0A240UIZ5"/>
<dbReference type="RefSeq" id="WP_086929179.1">
    <property type="nucleotide sequence ID" value="NZ_CP021369.1"/>
</dbReference>
<evidence type="ECO:0000313" key="2">
    <source>
        <dbReference type="Proteomes" id="UP000194440"/>
    </source>
</evidence>
<sequence length="75" mass="8692">MQHAAASNATHDVLAEYERLYAWRARWAALASMREPGRLQSRQERIERRAVRCNAQIKALMRHYDARVGNTTNPV</sequence>
<dbReference type="Proteomes" id="UP000194440">
    <property type="component" value="Plasmid pACP4.3"/>
</dbReference>
<geneLocation type="plasmid" evidence="1 2">
    <name>pACP4.3</name>
</geneLocation>
<protein>
    <submittedName>
        <fullName evidence="1">Uncharacterized protein</fullName>
    </submittedName>
</protein>
<keyword evidence="2" id="KW-1185">Reference proteome</keyword>
<proteinExistence type="predicted"/>
<dbReference type="EMBL" id="CP021369">
    <property type="protein sequence ID" value="ART61474.1"/>
    <property type="molecule type" value="Genomic_DNA"/>
</dbReference>